<protein>
    <recommendedName>
        <fullName evidence="4">Transcription factor domain-containing protein</fullName>
    </recommendedName>
</protein>
<dbReference type="CDD" id="cd12148">
    <property type="entry name" value="fungal_TF_MHR"/>
    <property type="match status" value="1"/>
</dbReference>
<dbReference type="GeneID" id="54290130"/>
<accession>A0A6A5XE82</accession>
<name>A0A6A5XE82_9PLEO</name>
<dbReference type="AlphaFoldDB" id="A0A6A5XE82"/>
<dbReference type="RefSeq" id="XP_033379520.1">
    <property type="nucleotide sequence ID" value="XM_033532733.1"/>
</dbReference>
<keyword evidence="3" id="KW-1185">Reference proteome</keyword>
<dbReference type="InterPro" id="IPR053230">
    <property type="entry name" value="Trans_reg_galc"/>
</dbReference>
<evidence type="ECO:0000256" key="1">
    <source>
        <dbReference type="SAM" id="MobiDB-lite"/>
    </source>
</evidence>
<dbReference type="Proteomes" id="UP000799778">
    <property type="component" value="Unassembled WGS sequence"/>
</dbReference>
<dbReference type="PANTHER" id="PTHR47654:SF5">
    <property type="entry name" value="TRANSCRIPTION FACTOR DOMAIN-CONTAINING PROTEIN"/>
    <property type="match status" value="1"/>
</dbReference>
<sequence length="302" mass="33992">MIRPDSGISIGTQNYSSFFEARIRLGFITQKAQSVLHSPIMDIHPRQNLENTIALFRTELGQWARSTFPDGTILHQALVAKSRDTGFLQDHYILAFSYYSAEILISRLCICAFPDTSTDVPDTTWIYRNGPWWCIVYNILQACTAFLLDISNQAIYSRTGSLEDDAASKAYAVMLDMMSVCAPRSEHFADLFKDKQKDPQKPFNTSPQNPSQDLHDPPSMPRYRRMSSHMGNPLFSRQFEPPDTLLYPVQCNQVQEPLYSDLQLSGTFATSANTSRMSANYPLLNQIGSGTSGDWIGDYGLA</sequence>
<dbReference type="PANTHER" id="PTHR47654">
    <property type="entry name" value="ZN(II)2CYS6 TRANSCRIPTION FACTOR (EUROFUNG)-RELATED"/>
    <property type="match status" value="1"/>
</dbReference>
<feature type="compositionally biased region" description="Polar residues" evidence="1">
    <location>
        <begin position="202"/>
        <end position="212"/>
    </location>
</feature>
<gene>
    <name evidence="2" type="ORF">BU24DRAFT_472320</name>
</gene>
<proteinExistence type="predicted"/>
<reference evidence="2" key="1">
    <citation type="journal article" date="2020" name="Stud. Mycol.">
        <title>101 Dothideomycetes genomes: a test case for predicting lifestyles and emergence of pathogens.</title>
        <authorList>
            <person name="Haridas S."/>
            <person name="Albert R."/>
            <person name="Binder M."/>
            <person name="Bloem J."/>
            <person name="Labutti K."/>
            <person name="Salamov A."/>
            <person name="Andreopoulos B."/>
            <person name="Baker S."/>
            <person name="Barry K."/>
            <person name="Bills G."/>
            <person name="Bluhm B."/>
            <person name="Cannon C."/>
            <person name="Castanera R."/>
            <person name="Culley D."/>
            <person name="Daum C."/>
            <person name="Ezra D."/>
            <person name="Gonzalez J."/>
            <person name="Henrissat B."/>
            <person name="Kuo A."/>
            <person name="Liang C."/>
            <person name="Lipzen A."/>
            <person name="Lutzoni F."/>
            <person name="Magnuson J."/>
            <person name="Mondo S."/>
            <person name="Nolan M."/>
            <person name="Ohm R."/>
            <person name="Pangilinan J."/>
            <person name="Park H.-J."/>
            <person name="Ramirez L."/>
            <person name="Alfaro M."/>
            <person name="Sun H."/>
            <person name="Tritt A."/>
            <person name="Yoshinaga Y."/>
            <person name="Zwiers L.-H."/>
            <person name="Turgeon B."/>
            <person name="Goodwin S."/>
            <person name="Spatafora J."/>
            <person name="Crous P."/>
            <person name="Grigoriev I."/>
        </authorList>
    </citation>
    <scope>NUCLEOTIDE SEQUENCE</scope>
    <source>
        <strain evidence="2">CBS 175.79</strain>
    </source>
</reference>
<evidence type="ECO:0008006" key="4">
    <source>
        <dbReference type="Google" id="ProtNLM"/>
    </source>
</evidence>
<evidence type="ECO:0000313" key="2">
    <source>
        <dbReference type="EMBL" id="KAF2011181.1"/>
    </source>
</evidence>
<dbReference type="EMBL" id="ML978075">
    <property type="protein sequence ID" value="KAF2011181.1"/>
    <property type="molecule type" value="Genomic_DNA"/>
</dbReference>
<organism evidence="2 3">
    <name type="scientific">Aaosphaeria arxii CBS 175.79</name>
    <dbReference type="NCBI Taxonomy" id="1450172"/>
    <lineage>
        <taxon>Eukaryota</taxon>
        <taxon>Fungi</taxon>
        <taxon>Dikarya</taxon>
        <taxon>Ascomycota</taxon>
        <taxon>Pezizomycotina</taxon>
        <taxon>Dothideomycetes</taxon>
        <taxon>Pleosporomycetidae</taxon>
        <taxon>Pleosporales</taxon>
        <taxon>Pleosporales incertae sedis</taxon>
        <taxon>Aaosphaeria</taxon>
    </lineage>
</organism>
<evidence type="ECO:0000313" key="3">
    <source>
        <dbReference type="Proteomes" id="UP000799778"/>
    </source>
</evidence>
<feature type="region of interest" description="Disordered" evidence="1">
    <location>
        <begin position="196"/>
        <end position="227"/>
    </location>
</feature>